<dbReference type="Gene3D" id="1.10.530.10">
    <property type="match status" value="1"/>
</dbReference>
<keyword evidence="5" id="KW-1185">Reference proteome</keyword>
<proteinExistence type="predicted"/>
<feature type="chain" id="PRO_5047113410" evidence="2">
    <location>
        <begin position="26"/>
        <end position="190"/>
    </location>
</feature>
<dbReference type="RefSeq" id="WP_144073361.1">
    <property type="nucleotide sequence ID" value="NZ_CP076128.1"/>
</dbReference>
<sequence length="190" mass="21872">MIFYRLSLLSILCVCITVSSTNSWAISINNKTPEEKTEKRVMSQKDYLSQYGYFAVISMHKYNIPASIIIAQGMLESAYGNSSFSKISNNHFGIKCGEQWKGNSITHQDDSPEECFRSYSSVYASFEDHGKFLKSRIWYNSLFMLDPTDYKSWARGLQQAGYATDPRYAEKLIDIIERYNLSQLDEMPLI</sequence>
<evidence type="ECO:0000313" key="4">
    <source>
        <dbReference type="EMBL" id="QWG05932.1"/>
    </source>
</evidence>
<evidence type="ECO:0000256" key="1">
    <source>
        <dbReference type="ARBA" id="ARBA00022801"/>
    </source>
</evidence>
<reference evidence="4 5" key="1">
    <citation type="submission" date="2021-05" db="EMBL/GenBank/DDBJ databases">
        <title>Comparative genomic studies on the polysaccharide-degrading batcterial strains of the Flammeovirga genus.</title>
        <authorList>
            <person name="Zewei F."/>
            <person name="Zheng Z."/>
            <person name="Yu L."/>
            <person name="Ruyue G."/>
            <person name="Yanhong M."/>
            <person name="Yuanyuan C."/>
            <person name="Jingyan G."/>
            <person name="Wenjun H."/>
        </authorList>
    </citation>
    <scope>NUCLEOTIDE SEQUENCE [LARGE SCALE GENOMIC DNA]</scope>
    <source>
        <strain evidence="4 5">YS10</strain>
    </source>
</reference>
<keyword evidence="1" id="KW-0378">Hydrolase</keyword>
<dbReference type="PANTHER" id="PTHR33308:SF9">
    <property type="entry name" value="PEPTIDOGLYCAN HYDROLASE FLGJ"/>
    <property type="match status" value="1"/>
</dbReference>
<feature type="domain" description="Mannosyl-glycoprotein endo-beta-N-acetylglucosamidase-like" evidence="3">
    <location>
        <begin position="36"/>
        <end position="185"/>
    </location>
</feature>
<evidence type="ECO:0000256" key="2">
    <source>
        <dbReference type="SAM" id="SignalP"/>
    </source>
</evidence>
<protein>
    <submittedName>
        <fullName evidence="4">Glucosaminidase domain-containing protein</fullName>
    </submittedName>
</protein>
<evidence type="ECO:0000313" key="5">
    <source>
        <dbReference type="Proteomes" id="UP000682802"/>
    </source>
</evidence>
<name>A0ABX8GRY7_9BACT</name>
<gene>
    <name evidence="4" type="ORF">KM029_11185</name>
</gene>
<dbReference type="Pfam" id="PF01832">
    <property type="entry name" value="Glucosaminidase"/>
    <property type="match status" value="1"/>
</dbReference>
<dbReference type="Proteomes" id="UP000682802">
    <property type="component" value="Chromosome 1"/>
</dbReference>
<keyword evidence="2" id="KW-0732">Signal</keyword>
<dbReference type="InterPro" id="IPR051056">
    <property type="entry name" value="Glycosyl_Hydrolase_73"/>
</dbReference>
<evidence type="ECO:0000259" key="3">
    <source>
        <dbReference type="SMART" id="SM00047"/>
    </source>
</evidence>
<dbReference type="SMART" id="SM00047">
    <property type="entry name" value="LYZ2"/>
    <property type="match status" value="1"/>
</dbReference>
<dbReference type="PANTHER" id="PTHR33308">
    <property type="entry name" value="PEPTIDOGLYCAN HYDROLASE FLGJ"/>
    <property type="match status" value="1"/>
</dbReference>
<accession>A0ABX8GRY7</accession>
<dbReference type="InterPro" id="IPR002901">
    <property type="entry name" value="MGlyc_endo_b_GlcNAc-like_dom"/>
</dbReference>
<feature type="signal peptide" evidence="2">
    <location>
        <begin position="1"/>
        <end position="25"/>
    </location>
</feature>
<organism evidence="4 5">
    <name type="scientific">Flammeovirga kamogawensis</name>
    <dbReference type="NCBI Taxonomy" id="373891"/>
    <lineage>
        <taxon>Bacteria</taxon>
        <taxon>Pseudomonadati</taxon>
        <taxon>Bacteroidota</taxon>
        <taxon>Cytophagia</taxon>
        <taxon>Cytophagales</taxon>
        <taxon>Flammeovirgaceae</taxon>
        <taxon>Flammeovirga</taxon>
    </lineage>
</organism>
<dbReference type="EMBL" id="CP076128">
    <property type="protein sequence ID" value="QWG05932.1"/>
    <property type="molecule type" value="Genomic_DNA"/>
</dbReference>